<comment type="cofactor">
    <cofactor evidence="1 9">
        <name>Zn(2+)</name>
        <dbReference type="ChEBI" id="CHEBI:29105"/>
    </cofactor>
</comment>
<evidence type="ECO:0000256" key="7">
    <source>
        <dbReference type="ARBA" id="ARBA00023239"/>
    </source>
</evidence>
<dbReference type="SUPFAM" id="SSF51069">
    <property type="entry name" value="Carbonic anhydrase"/>
    <property type="match status" value="1"/>
</dbReference>
<dbReference type="SMART" id="SM01057">
    <property type="entry name" value="Carb_anhydrase"/>
    <property type="match status" value="1"/>
</dbReference>
<accession>A0A8E2EUM0</accession>
<dbReference type="InterPro" id="IPR023561">
    <property type="entry name" value="Carbonic_anhydrase_a-class"/>
</dbReference>
<evidence type="ECO:0000256" key="3">
    <source>
        <dbReference type="ARBA" id="ARBA00010718"/>
    </source>
</evidence>
<keyword evidence="12" id="KW-1185">Reference proteome</keyword>
<evidence type="ECO:0000256" key="1">
    <source>
        <dbReference type="ARBA" id="ARBA00001947"/>
    </source>
</evidence>
<evidence type="ECO:0000256" key="6">
    <source>
        <dbReference type="ARBA" id="ARBA00022833"/>
    </source>
</evidence>
<keyword evidence="6 9" id="KW-0862">Zinc</keyword>
<dbReference type="PROSITE" id="PS51144">
    <property type="entry name" value="ALPHA_CA_2"/>
    <property type="match status" value="1"/>
</dbReference>
<dbReference type="PANTHER" id="PTHR18952:SF265">
    <property type="entry name" value="CARBONIC ANHYDRASE"/>
    <property type="match status" value="1"/>
</dbReference>
<dbReference type="CDD" id="cd03124">
    <property type="entry name" value="alpha_CA_prokaryotic_like"/>
    <property type="match status" value="1"/>
</dbReference>
<dbReference type="InterPro" id="IPR036398">
    <property type="entry name" value="CA_dom_sf"/>
</dbReference>
<evidence type="ECO:0000313" key="12">
    <source>
        <dbReference type="Proteomes" id="UP000250140"/>
    </source>
</evidence>
<dbReference type="GO" id="GO:0004089">
    <property type="term" value="F:carbonate dehydratase activity"/>
    <property type="evidence" value="ECO:0007669"/>
    <property type="project" value="UniProtKB-UniRule"/>
</dbReference>
<dbReference type="InterPro" id="IPR001148">
    <property type="entry name" value="CA_dom"/>
</dbReference>
<dbReference type="Pfam" id="PF00194">
    <property type="entry name" value="Carb_anhydrase"/>
    <property type="match status" value="1"/>
</dbReference>
<dbReference type="GO" id="GO:0008270">
    <property type="term" value="F:zinc ion binding"/>
    <property type="evidence" value="ECO:0007669"/>
    <property type="project" value="UniProtKB-UniRule"/>
</dbReference>
<proteinExistence type="inferred from homology"/>
<feature type="signal peptide" evidence="9">
    <location>
        <begin position="1"/>
        <end position="18"/>
    </location>
</feature>
<dbReference type="PROSITE" id="PS51257">
    <property type="entry name" value="PROKAR_LIPOPROTEIN"/>
    <property type="match status" value="1"/>
</dbReference>
<feature type="domain" description="Alpha-carbonic anhydrase" evidence="10">
    <location>
        <begin position="40"/>
        <end position="287"/>
    </location>
</feature>
<evidence type="ECO:0000256" key="4">
    <source>
        <dbReference type="ARBA" id="ARBA00012925"/>
    </source>
</evidence>
<dbReference type="Gene3D" id="3.10.200.10">
    <property type="entry name" value="Alpha carbonic anhydrase"/>
    <property type="match status" value="1"/>
</dbReference>
<gene>
    <name evidence="11" type="ORF">AOQ84DRAFT_380134</name>
</gene>
<keyword evidence="5 9" id="KW-0479">Metal-binding</keyword>
<evidence type="ECO:0000313" key="11">
    <source>
        <dbReference type="EMBL" id="OCL04901.1"/>
    </source>
</evidence>
<dbReference type="EC" id="4.2.1.1" evidence="4 9"/>
<keyword evidence="7 9" id="KW-0456">Lyase</keyword>
<sequence length="287" mass="31108">MFLKEFSGFLLFTSYATASCLHGTSHLLRRTTPDGRVAVSKFGYTESEGPLHWAGLSTNNSACAMGTTQSPINIDSSIPTAIYAPKVSIPSVQSAEFENLGSTVEVVVNGTATFNGTNYALKQFHFHTPSEHRINEEYFPLEMHMVHQATDNSSRIAVLTALFQLSANGSTTDLITNVTKNLAEITTPGTVTETGPLDFTSLITKLTTTPLLQYTGSLTTPPCAEGVLFLIMRQPLPLNVATYNALKSVIKFNSRYTQNKPGQQNLLVLAAEDVKNIKALNGTRASK</sequence>
<evidence type="ECO:0000256" key="2">
    <source>
        <dbReference type="ARBA" id="ARBA00002904"/>
    </source>
</evidence>
<evidence type="ECO:0000259" key="10">
    <source>
        <dbReference type="PROSITE" id="PS51144"/>
    </source>
</evidence>
<comment type="function">
    <text evidence="2 9">Reversible hydration of carbon dioxide.</text>
</comment>
<evidence type="ECO:0000256" key="9">
    <source>
        <dbReference type="RuleBase" id="RU367011"/>
    </source>
</evidence>
<name>A0A8E2EUM0_9PEZI</name>
<organism evidence="11 12">
    <name type="scientific">Glonium stellatum</name>
    <dbReference type="NCBI Taxonomy" id="574774"/>
    <lineage>
        <taxon>Eukaryota</taxon>
        <taxon>Fungi</taxon>
        <taxon>Dikarya</taxon>
        <taxon>Ascomycota</taxon>
        <taxon>Pezizomycotina</taxon>
        <taxon>Dothideomycetes</taxon>
        <taxon>Pleosporomycetidae</taxon>
        <taxon>Gloniales</taxon>
        <taxon>Gloniaceae</taxon>
        <taxon>Glonium</taxon>
    </lineage>
</organism>
<comment type="similarity">
    <text evidence="3 9">Belongs to the alpha-carbonic anhydrase family.</text>
</comment>
<dbReference type="Proteomes" id="UP000250140">
    <property type="component" value="Unassembled WGS sequence"/>
</dbReference>
<dbReference type="InterPro" id="IPR018338">
    <property type="entry name" value="Carbonic_anhydrase_a-class_CS"/>
</dbReference>
<dbReference type="InterPro" id="IPR041891">
    <property type="entry name" value="Alpha_CA_prokaryot-like"/>
</dbReference>
<evidence type="ECO:0000256" key="5">
    <source>
        <dbReference type="ARBA" id="ARBA00022723"/>
    </source>
</evidence>
<dbReference type="OrthoDB" id="429145at2759"/>
<dbReference type="AlphaFoldDB" id="A0A8E2EUM0"/>
<keyword evidence="9" id="KW-0732">Signal</keyword>
<reference evidence="11 12" key="1">
    <citation type="journal article" date="2016" name="Nat. Commun.">
        <title>Ectomycorrhizal ecology is imprinted in the genome of the dominant symbiotic fungus Cenococcum geophilum.</title>
        <authorList>
            <consortium name="DOE Joint Genome Institute"/>
            <person name="Peter M."/>
            <person name="Kohler A."/>
            <person name="Ohm R.A."/>
            <person name="Kuo A."/>
            <person name="Krutzmann J."/>
            <person name="Morin E."/>
            <person name="Arend M."/>
            <person name="Barry K.W."/>
            <person name="Binder M."/>
            <person name="Choi C."/>
            <person name="Clum A."/>
            <person name="Copeland A."/>
            <person name="Grisel N."/>
            <person name="Haridas S."/>
            <person name="Kipfer T."/>
            <person name="LaButti K."/>
            <person name="Lindquist E."/>
            <person name="Lipzen A."/>
            <person name="Maire R."/>
            <person name="Meier B."/>
            <person name="Mihaltcheva S."/>
            <person name="Molinier V."/>
            <person name="Murat C."/>
            <person name="Poggeler S."/>
            <person name="Quandt C.A."/>
            <person name="Sperisen C."/>
            <person name="Tritt A."/>
            <person name="Tisserant E."/>
            <person name="Crous P.W."/>
            <person name="Henrissat B."/>
            <person name="Nehls U."/>
            <person name="Egli S."/>
            <person name="Spatafora J.W."/>
            <person name="Grigoriev I.V."/>
            <person name="Martin F.M."/>
        </authorList>
    </citation>
    <scope>NUCLEOTIDE SEQUENCE [LARGE SCALE GENOMIC DNA]</scope>
    <source>
        <strain evidence="11 12">CBS 207.34</strain>
    </source>
</reference>
<feature type="chain" id="PRO_5034908573" description="Carbonic anhydrase" evidence="9">
    <location>
        <begin position="19"/>
        <end position="287"/>
    </location>
</feature>
<evidence type="ECO:0000256" key="8">
    <source>
        <dbReference type="ARBA" id="ARBA00048348"/>
    </source>
</evidence>
<dbReference type="PANTHER" id="PTHR18952">
    <property type="entry name" value="CARBONIC ANHYDRASE"/>
    <property type="match status" value="1"/>
</dbReference>
<dbReference type="EMBL" id="KV750415">
    <property type="protein sequence ID" value="OCL04901.1"/>
    <property type="molecule type" value="Genomic_DNA"/>
</dbReference>
<comment type="catalytic activity">
    <reaction evidence="8 9">
        <text>hydrogencarbonate + H(+) = CO2 + H2O</text>
        <dbReference type="Rhea" id="RHEA:10748"/>
        <dbReference type="ChEBI" id="CHEBI:15377"/>
        <dbReference type="ChEBI" id="CHEBI:15378"/>
        <dbReference type="ChEBI" id="CHEBI:16526"/>
        <dbReference type="ChEBI" id="CHEBI:17544"/>
        <dbReference type="EC" id="4.2.1.1"/>
    </reaction>
</comment>
<protein>
    <recommendedName>
        <fullName evidence="4 9">Carbonic anhydrase</fullName>
        <ecNumber evidence="4 9">4.2.1.1</ecNumber>
    </recommendedName>
</protein>
<dbReference type="PROSITE" id="PS00162">
    <property type="entry name" value="ALPHA_CA_1"/>
    <property type="match status" value="1"/>
</dbReference>